<dbReference type="Proteomes" id="UP000271469">
    <property type="component" value="Chromosome"/>
</dbReference>
<evidence type="ECO:0000313" key="2">
    <source>
        <dbReference type="EMBL" id="AZG43476.1"/>
    </source>
</evidence>
<dbReference type="RefSeq" id="WP_124706512.1">
    <property type="nucleotide sequence ID" value="NZ_CP033972.1"/>
</dbReference>
<protein>
    <submittedName>
        <fullName evidence="2">Uncharacterized protein</fullName>
    </submittedName>
</protein>
<dbReference type="KEGG" id="gom:D7316_00041"/>
<keyword evidence="3" id="KW-1185">Reference proteome</keyword>
<evidence type="ECO:0000313" key="3">
    <source>
        <dbReference type="Proteomes" id="UP000271469"/>
    </source>
</evidence>
<gene>
    <name evidence="2" type="ORF">D7316_00041</name>
</gene>
<dbReference type="OrthoDB" id="4548637at2"/>
<reference evidence="2 3" key="1">
    <citation type="submission" date="2018-11" db="EMBL/GenBank/DDBJ databases">
        <title>Gordonia insulae sp. nov., isolated from an island soil.</title>
        <authorList>
            <person name="Kim Y.S."/>
            <person name="Kim S.B."/>
        </authorList>
    </citation>
    <scope>NUCLEOTIDE SEQUENCE [LARGE SCALE GENOMIC DNA]</scope>
    <source>
        <strain evidence="2 3">MMS17-SY073</strain>
    </source>
</reference>
<sequence length="194" mass="20561">MSILNDIDKALSTGSKSAFTAESAAGEKVRGPIVAVDYRQVTDFTTQQPATFPSGDPKMQFIISIQTDQRQDSEDDGVRSIYIPCWGKRKLALTEAIRESGATKGSEVMVPGVIFEVEYLGEQRVQGGPSGSYTMKAYRYAFTREAAQAADALTTAQSAPAQPSDPSGVPAGFDAATWAGLPDATKTAILAAQS</sequence>
<name>A0A3G8JEA3_9ACTN</name>
<organism evidence="2 3">
    <name type="scientific">Gordonia insulae</name>
    <dbReference type="NCBI Taxonomy" id="2420509"/>
    <lineage>
        <taxon>Bacteria</taxon>
        <taxon>Bacillati</taxon>
        <taxon>Actinomycetota</taxon>
        <taxon>Actinomycetes</taxon>
        <taxon>Mycobacteriales</taxon>
        <taxon>Gordoniaceae</taxon>
        <taxon>Gordonia</taxon>
    </lineage>
</organism>
<evidence type="ECO:0000256" key="1">
    <source>
        <dbReference type="SAM" id="MobiDB-lite"/>
    </source>
</evidence>
<feature type="region of interest" description="Disordered" evidence="1">
    <location>
        <begin position="153"/>
        <end position="174"/>
    </location>
</feature>
<accession>A0A3G8JEA3</accession>
<proteinExistence type="predicted"/>
<dbReference type="EMBL" id="CP033972">
    <property type="protein sequence ID" value="AZG43476.1"/>
    <property type="molecule type" value="Genomic_DNA"/>
</dbReference>
<dbReference type="AlphaFoldDB" id="A0A3G8JEA3"/>